<dbReference type="AlphaFoldDB" id="A0A176W7H9"/>
<evidence type="ECO:0000313" key="3">
    <source>
        <dbReference type="Proteomes" id="UP000077202"/>
    </source>
</evidence>
<feature type="region of interest" description="Disordered" evidence="1">
    <location>
        <begin position="62"/>
        <end position="132"/>
    </location>
</feature>
<name>A0A176W7H9_MARPO</name>
<proteinExistence type="predicted"/>
<evidence type="ECO:0000313" key="2">
    <source>
        <dbReference type="EMBL" id="OAE29017.1"/>
    </source>
</evidence>
<comment type="caution">
    <text evidence="2">The sequence shown here is derived from an EMBL/GenBank/DDBJ whole genome shotgun (WGS) entry which is preliminary data.</text>
</comment>
<evidence type="ECO:0000256" key="1">
    <source>
        <dbReference type="SAM" id="MobiDB-lite"/>
    </source>
</evidence>
<protein>
    <submittedName>
        <fullName evidence="2">Uncharacterized protein</fullName>
    </submittedName>
</protein>
<accession>A0A176W7H9</accession>
<sequence>MNLDLFSLLELNSGVNLDPKSRRFVTPPGKEDVHVNQVTLSLEKVRPYEAWPSDDVIVGRVETRSSTRRKEATKESSKKEKRAEARTVKEAKRGLKDQKARKSEPPVTKVREPIAEQEVSERSESNSDGSLVKLLRRKYDADIKEEVSDLLREALRDKSPKTTRRPEADSEVRGAPTGGGGRQEKMEISTVSSHYDIVKDIGA</sequence>
<gene>
    <name evidence="2" type="ORF">AXG93_3112s1040</name>
</gene>
<reference evidence="2" key="1">
    <citation type="submission" date="2016-03" db="EMBL/GenBank/DDBJ databases">
        <title>Mechanisms controlling the formation of the plant cell surface in tip-growing cells are functionally conserved among land plants.</title>
        <authorList>
            <person name="Honkanen S."/>
            <person name="Jones V.A."/>
            <person name="Morieri G."/>
            <person name="Champion C."/>
            <person name="Hetherington A.J."/>
            <person name="Kelly S."/>
            <person name="Saint-Marcoux D."/>
            <person name="Proust H."/>
            <person name="Prescott H."/>
            <person name="Dolan L."/>
        </authorList>
    </citation>
    <scope>NUCLEOTIDE SEQUENCE [LARGE SCALE GENOMIC DNA]</scope>
    <source>
        <tissue evidence="2">Whole gametophyte</tissue>
    </source>
</reference>
<feature type="compositionally biased region" description="Basic and acidic residues" evidence="1">
    <location>
        <begin position="154"/>
        <end position="172"/>
    </location>
</feature>
<organism evidence="2 3">
    <name type="scientific">Marchantia polymorpha subsp. ruderalis</name>
    <dbReference type="NCBI Taxonomy" id="1480154"/>
    <lineage>
        <taxon>Eukaryota</taxon>
        <taxon>Viridiplantae</taxon>
        <taxon>Streptophyta</taxon>
        <taxon>Embryophyta</taxon>
        <taxon>Marchantiophyta</taxon>
        <taxon>Marchantiopsida</taxon>
        <taxon>Marchantiidae</taxon>
        <taxon>Marchantiales</taxon>
        <taxon>Marchantiaceae</taxon>
        <taxon>Marchantia</taxon>
    </lineage>
</organism>
<feature type="compositionally biased region" description="Basic and acidic residues" evidence="1">
    <location>
        <begin position="62"/>
        <end position="125"/>
    </location>
</feature>
<feature type="region of interest" description="Disordered" evidence="1">
    <location>
        <begin position="154"/>
        <end position="203"/>
    </location>
</feature>
<dbReference type="EMBL" id="LVLJ01001561">
    <property type="protein sequence ID" value="OAE29017.1"/>
    <property type="molecule type" value="Genomic_DNA"/>
</dbReference>
<dbReference type="Proteomes" id="UP000077202">
    <property type="component" value="Unassembled WGS sequence"/>
</dbReference>
<keyword evidence="3" id="KW-1185">Reference proteome</keyword>